<reference evidence="1" key="1">
    <citation type="submission" date="2021-08" db="EMBL/GenBank/DDBJ databases">
        <title>Global Aspergillus fumigatus from environmental and clinical sources.</title>
        <authorList>
            <person name="Barber A."/>
            <person name="Sae-Ong T."/>
        </authorList>
    </citation>
    <scope>NUCLEOTIDE SEQUENCE</scope>
    <source>
        <strain evidence="1">NRZ-2016-071</strain>
    </source>
</reference>
<dbReference type="Proteomes" id="UP000813423">
    <property type="component" value="Unassembled WGS sequence"/>
</dbReference>
<dbReference type="EMBL" id="JAIBSC010000046">
    <property type="protein sequence ID" value="KAH1904602.1"/>
    <property type="molecule type" value="Genomic_DNA"/>
</dbReference>
<organism evidence="1 2">
    <name type="scientific">Aspergillus fumigatus</name>
    <name type="common">Neosartorya fumigata</name>
    <dbReference type="NCBI Taxonomy" id="746128"/>
    <lineage>
        <taxon>Eukaryota</taxon>
        <taxon>Fungi</taxon>
        <taxon>Dikarya</taxon>
        <taxon>Ascomycota</taxon>
        <taxon>Pezizomycotina</taxon>
        <taxon>Eurotiomycetes</taxon>
        <taxon>Eurotiomycetidae</taxon>
        <taxon>Eurotiales</taxon>
        <taxon>Aspergillaceae</taxon>
        <taxon>Aspergillus</taxon>
        <taxon>Aspergillus subgen. Fumigati</taxon>
    </lineage>
</organism>
<comment type="caution">
    <text evidence="1">The sequence shown here is derived from an EMBL/GenBank/DDBJ whole genome shotgun (WGS) entry which is preliminary data.</text>
</comment>
<sequence>MPFWVLIITSTYAYPDASSVRVDRIEKFIVTCLSAKRGAAPSAPESMQAAKLTGYSNNRALLSLIHAVGTSHMRGRALVLVPLALGLRLGIVLQAPLTVYSPAIAAEYGWVEEAPGVYTG</sequence>
<protein>
    <submittedName>
        <fullName evidence="1">Uncharacterized protein</fullName>
    </submittedName>
</protein>
<proteinExistence type="predicted"/>
<evidence type="ECO:0000313" key="1">
    <source>
        <dbReference type="EMBL" id="KAH1904602.1"/>
    </source>
</evidence>
<evidence type="ECO:0000313" key="2">
    <source>
        <dbReference type="Proteomes" id="UP000813423"/>
    </source>
</evidence>
<gene>
    <name evidence="1" type="ORF">KXV57_006380</name>
</gene>
<dbReference type="AlphaFoldDB" id="A0A229WNH0"/>
<accession>A0A229WNH0</accession>
<name>A0A229WNH0_ASPFM</name>